<protein>
    <submittedName>
        <fullName evidence="2">Glycerophosphoryl diester phosphodiesterase</fullName>
    </submittedName>
</protein>
<evidence type="ECO:0000313" key="3">
    <source>
        <dbReference type="Proteomes" id="UP000292927"/>
    </source>
</evidence>
<dbReference type="OrthoDB" id="384721at2"/>
<evidence type="ECO:0000259" key="1">
    <source>
        <dbReference type="PROSITE" id="PS51704"/>
    </source>
</evidence>
<organism evidence="2 3">
    <name type="scientific">Cuneatibacter caecimuris</name>
    <dbReference type="NCBI Taxonomy" id="1796618"/>
    <lineage>
        <taxon>Bacteria</taxon>
        <taxon>Bacillati</taxon>
        <taxon>Bacillota</taxon>
        <taxon>Clostridia</taxon>
        <taxon>Lachnospirales</taxon>
        <taxon>Lachnospiraceae</taxon>
        <taxon>Cuneatibacter</taxon>
    </lineage>
</organism>
<dbReference type="PANTHER" id="PTHR46211">
    <property type="entry name" value="GLYCEROPHOSPHORYL DIESTER PHOSPHODIESTERASE"/>
    <property type="match status" value="1"/>
</dbReference>
<evidence type="ECO:0000313" key="2">
    <source>
        <dbReference type="EMBL" id="RZT02712.1"/>
    </source>
</evidence>
<dbReference type="PANTHER" id="PTHR46211:SF1">
    <property type="entry name" value="GLYCEROPHOSPHODIESTER PHOSPHODIESTERASE, CYTOPLASMIC"/>
    <property type="match status" value="1"/>
</dbReference>
<dbReference type="EMBL" id="SGXF01000001">
    <property type="protein sequence ID" value="RZT02712.1"/>
    <property type="molecule type" value="Genomic_DNA"/>
</dbReference>
<dbReference type="Pfam" id="PF03009">
    <property type="entry name" value="GDPD"/>
    <property type="match status" value="1"/>
</dbReference>
<dbReference type="AlphaFoldDB" id="A0A4Q7PP15"/>
<dbReference type="Gene3D" id="3.20.20.190">
    <property type="entry name" value="Phosphatidylinositol (PI) phosphodiesterase"/>
    <property type="match status" value="1"/>
</dbReference>
<keyword evidence="3" id="KW-1185">Reference proteome</keyword>
<sequence>MAKFVRNVLGTVLTGAAAWAVLIKPRTAGRPDLEGLQMYDYAHRGLHDAAAGVPENSLAAFRKAVENGYGMELDVHLTRDGKLAVIHDSNLERVCGAEGRVEDLTWEELQNFRLLGTEEKISSLSQVLELVDGQVPLIVEVKPVQENHAVLCRRVSEALEGYAGLFCVESFDPRAVFWFRRNRPDWIRGQLCEYYNRNGEKMNPVLDFILHHLLTNIAASPDFVAYHVKDRDAVSLKLCRKLYQVQEVSWTIRSQEEYDMVKNDGALAIFEGFIPEVK</sequence>
<dbReference type="GO" id="GO:0006629">
    <property type="term" value="P:lipid metabolic process"/>
    <property type="evidence" value="ECO:0007669"/>
    <property type="project" value="InterPro"/>
</dbReference>
<name>A0A4Q7PP15_9FIRM</name>
<feature type="domain" description="GP-PDE" evidence="1">
    <location>
        <begin position="38"/>
        <end position="278"/>
    </location>
</feature>
<dbReference type="PROSITE" id="PS51704">
    <property type="entry name" value="GP_PDE"/>
    <property type="match status" value="1"/>
</dbReference>
<gene>
    <name evidence="2" type="ORF">EV209_0836</name>
</gene>
<dbReference type="Proteomes" id="UP000292927">
    <property type="component" value="Unassembled WGS sequence"/>
</dbReference>
<dbReference type="RefSeq" id="WP_130433327.1">
    <property type="nucleotide sequence ID" value="NZ_SGXF01000001.1"/>
</dbReference>
<dbReference type="GO" id="GO:0008081">
    <property type="term" value="F:phosphoric diester hydrolase activity"/>
    <property type="evidence" value="ECO:0007669"/>
    <property type="project" value="InterPro"/>
</dbReference>
<comment type="caution">
    <text evidence="2">The sequence shown here is derived from an EMBL/GenBank/DDBJ whole genome shotgun (WGS) entry which is preliminary data.</text>
</comment>
<reference evidence="2 3" key="1">
    <citation type="submission" date="2019-02" db="EMBL/GenBank/DDBJ databases">
        <title>Genomic Encyclopedia of Type Strains, Phase IV (KMG-IV): sequencing the most valuable type-strain genomes for metagenomic binning, comparative biology and taxonomic classification.</title>
        <authorList>
            <person name="Goeker M."/>
        </authorList>
    </citation>
    <scope>NUCLEOTIDE SEQUENCE [LARGE SCALE GENOMIC DNA]</scope>
    <source>
        <strain evidence="2 3">DSM 29486</strain>
    </source>
</reference>
<accession>A0A4Q7PP15</accession>
<dbReference type="SUPFAM" id="SSF51695">
    <property type="entry name" value="PLC-like phosphodiesterases"/>
    <property type="match status" value="1"/>
</dbReference>
<dbReference type="InterPro" id="IPR030395">
    <property type="entry name" value="GP_PDE_dom"/>
</dbReference>
<proteinExistence type="predicted"/>
<dbReference type="InterPro" id="IPR017946">
    <property type="entry name" value="PLC-like_Pdiesterase_TIM-brl"/>
</dbReference>